<sequence length="139" mass="16938">MNYIQPFKIKILLLSIIFLVLSSCAIQSYEMKEFDKSYRLYEKAIRWQDYDLMLGFHKNATKKELSESRRKKLKQFRVSGYHILFTTIDPSEQSATQVVEVKYYNKDYNVERDMTITNKWEWNEQIERWELANPFPDFR</sequence>
<dbReference type="EMBL" id="UOFR01000043">
    <property type="protein sequence ID" value="VAW97027.1"/>
    <property type="molecule type" value="Genomic_DNA"/>
</dbReference>
<reference evidence="1" key="1">
    <citation type="submission" date="2018-06" db="EMBL/GenBank/DDBJ databases">
        <authorList>
            <person name="Zhirakovskaya E."/>
        </authorList>
    </citation>
    <scope>NUCLEOTIDE SEQUENCE</scope>
</reference>
<name>A0A3B1ABL8_9ZZZZ</name>
<evidence type="ECO:0000313" key="1">
    <source>
        <dbReference type="EMBL" id="VAW97027.1"/>
    </source>
</evidence>
<proteinExistence type="predicted"/>
<dbReference type="AlphaFoldDB" id="A0A3B1ABL8"/>
<gene>
    <name evidence="1" type="ORF">MNBD_GAMMA21-815</name>
</gene>
<organism evidence="1">
    <name type="scientific">hydrothermal vent metagenome</name>
    <dbReference type="NCBI Taxonomy" id="652676"/>
    <lineage>
        <taxon>unclassified sequences</taxon>
        <taxon>metagenomes</taxon>
        <taxon>ecological metagenomes</taxon>
    </lineage>
</organism>
<protein>
    <submittedName>
        <fullName evidence="1">Uncharacterized protein</fullName>
    </submittedName>
</protein>
<accession>A0A3B1ABL8</accession>